<dbReference type="Pfam" id="PF00067">
    <property type="entry name" value="p450"/>
    <property type="match status" value="1"/>
</dbReference>
<dbReference type="AlphaFoldDB" id="A0AAU9UW91"/>
<evidence type="ECO:0000256" key="6">
    <source>
        <dbReference type="ARBA" id="ARBA00023004"/>
    </source>
</evidence>
<comment type="cofactor">
    <cofactor evidence="1 8">
        <name>heme</name>
        <dbReference type="ChEBI" id="CHEBI:30413"/>
    </cofactor>
</comment>
<dbReference type="GO" id="GO:0006805">
    <property type="term" value="P:xenobiotic metabolic process"/>
    <property type="evidence" value="ECO:0007669"/>
    <property type="project" value="TreeGrafter"/>
</dbReference>
<dbReference type="Gene3D" id="1.10.630.10">
    <property type="entry name" value="Cytochrome P450"/>
    <property type="match status" value="1"/>
</dbReference>
<evidence type="ECO:0000256" key="3">
    <source>
        <dbReference type="ARBA" id="ARBA00022617"/>
    </source>
</evidence>
<dbReference type="InterPro" id="IPR036396">
    <property type="entry name" value="Cyt_P450_sf"/>
</dbReference>
<comment type="similarity">
    <text evidence="2 9">Belongs to the cytochrome P450 family.</text>
</comment>
<dbReference type="PANTHER" id="PTHR24300">
    <property type="entry name" value="CYTOCHROME P450 508A4-RELATED"/>
    <property type="match status" value="1"/>
</dbReference>
<dbReference type="PRINTS" id="PR00463">
    <property type="entry name" value="EP450I"/>
</dbReference>
<evidence type="ECO:0000256" key="7">
    <source>
        <dbReference type="ARBA" id="ARBA00023033"/>
    </source>
</evidence>
<evidence type="ECO:0000256" key="4">
    <source>
        <dbReference type="ARBA" id="ARBA00022723"/>
    </source>
</evidence>
<dbReference type="InterPro" id="IPR017972">
    <property type="entry name" value="Cyt_P450_CS"/>
</dbReference>
<dbReference type="PRINTS" id="PR00385">
    <property type="entry name" value="P450"/>
</dbReference>
<dbReference type="PANTHER" id="PTHR24300:SF376">
    <property type="entry name" value="CYTOCHROME P450 15A1"/>
    <property type="match status" value="1"/>
</dbReference>
<dbReference type="GO" id="GO:0020037">
    <property type="term" value="F:heme binding"/>
    <property type="evidence" value="ECO:0007669"/>
    <property type="project" value="InterPro"/>
</dbReference>
<reference evidence="10" key="1">
    <citation type="submission" date="2022-03" db="EMBL/GenBank/DDBJ databases">
        <authorList>
            <person name="Tunstrom K."/>
        </authorList>
    </citation>
    <scope>NUCLEOTIDE SEQUENCE</scope>
</reference>
<dbReference type="GO" id="GO:0005737">
    <property type="term" value="C:cytoplasm"/>
    <property type="evidence" value="ECO:0007669"/>
    <property type="project" value="TreeGrafter"/>
</dbReference>
<evidence type="ECO:0000256" key="9">
    <source>
        <dbReference type="RuleBase" id="RU000461"/>
    </source>
</evidence>
<dbReference type="EMBL" id="CAKOGL010000026">
    <property type="protein sequence ID" value="CAH2103939.1"/>
    <property type="molecule type" value="Genomic_DNA"/>
</dbReference>
<dbReference type="Proteomes" id="UP001153954">
    <property type="component" value="Unassembled WGS sequence"/>
</dbReference>
<evidence type="ECO:0000313" key="11">
    <source>
        <dbReference type="Proteomes" id="UP001153954"/>
    </source>
</evidence>
<keyword evidence="3 8" id="KW-0349">Heme</keyword>
<keyword evidence="4 8" id="KW-0479">Metal-binding</keyword>
<dbReference type="GO" id="GO:0016712">
    <property type="term" value="F:oxidoreductase activity, acting on paired donors, with incorporation or reduction of molecular oxygen, reduced flavin or flavoprotein as one donor, and incorporation of one atom of oxygen"/>
    <property type="evidence" value="ECO:0007669"/>
    <property type="project" value="TreeGrafter"/>
</dbReference>
<organism evidence="10 11">
    <name type="scientific">Euphydryas editha</name>
    <name type="common">Edith's checkerspot</name>
    <dbReference type="NCBI Taxonomy" id="104508"/>
    <lineage>
        <taxon>Eukaryota</taxon>
        <taxon>Metazoa</taxon>
        <taxon>Ecdysozoa</taxon>
        <taxon>Arthropoda</taxon>
        <taxon>Hexapoda</taxon>
        <taxon>Insecta</taxon>
        <taxon>Pterygota</taxon>
        <taxon>Neoptera</taxon>
        <taxon>Endopterygota</taxon>
        <taxon>Lepidoptera</taxon>
        <taxon>Glossata</taxon>
        <taxon>Ditrysia</taxon>
        <taxon>Papilionoidea</taxon>
        <taxon>Nymphalidae</taxon>
        <taxon>Nymphalinae</taxon>
        <taxon>Euphydryas</taxon>
    </lineage>
</organism>
<feature type="binding site" description="axial binding residue" evidence="8">
    <location>
        <position position="415"/>
    </location>
    <ligand>
        <name>heme</name>
        <dbReference type="ChEBI" id="CHEBI:30413"/>
    </ligand>
    <ligandPart>
        <name>Fe</name>
        <dbReference type="ChEBI" id="CHEBI:18248"/>
    </ligandPart>
</feature>
<dbReference type="GO" id="GO:0005506">
    <property type="term" value="F:iron ion binding"/>
    <property type="evidence" value="ECO:0007669"/>
    <property type="project" value="InterPro"/>
</dbReference>
<dbReference type="InterPro" id="IPR002401">
    <property type="entry name" value="Cyt_P450_E_grp-I"/>
</dbReference>
<gene>
    <name evidence="10" type="ORF">EEDITHA_LOCUS18385</name>
</gene>
<evidence type="ECO:0000256" key="2">
    <source>
        <dbReference type="ARBA" id="ARBA00010617"/>
    </source>
</evidence>
<accession>A0AAU9UW91</accession>
<evidence type="ECO:0008006" key="12">
    <source>
        <dbReference type="Google" id="ProtNLM"/>
    </source>
</evidence>
<dbReference type="GO" id="GO:0006082">
    <property type="term" value="P:organic acid metabolic process"/>
    <property type="evidence" value="ECO:0007669"/>
    <property type="project" value="TreeGrafter"/>
</dbReference>
<proteinExistence type="inferred from homology"/>
<dbReference type="InterPro" id="IPR050182">
    <property type="entry name" value="Cytochrome_P450_fam2"/>
</dbReference>
<sequence length="469" mass="54344">MLTKNNNYAWCTNRPRWYPFFGCNNILHARTAKCGSQWKVISEMAKEYSTNVLGLKMANEKVVVVFGEKNIRQVSFDKEFEARPDSFFLRLRCFGKRIGITFVEGPLWKEHRQFAFRHLKDEGYGKQLMHEEIKYALKNIMNYIDNSNGSPINLITMVSMSITNILWKFTAGEYIIEQQIKKIIDLMSARSKAFTMAGGWLNQWPWLRFIAPNWTGYNVIQKMNKELSHIIEESINKHKNKLVKGSDFIYTFLDEIYNQKQTYTEDQLKGICLDFLIASTQTTGNSFGFMILALVRYPDMQEKVYQEITTIFGEDNPDWSDLGRLVYTNAFLAESQRYHTIALFSGARRTLTDVVVDGYTIPSGTTVLVSLGDLHSDPKHWDEPNKFNPERFIDENGKFRMAPHFHPFGLGRRRCPGEPLSRPFLISALVTIVQRYRIECSNGVLPSEEPIVGILAEPRPFSARFIRRK</sequence>
<comment type="caution">
    <text evidence="10">The sequence shown here is derived from an EMBL/GenBank/DDBJ whole genome shotgun (WGS) entry which is preliminary data.</text>
</comment>
<dbReference type="InterPro" id="IPR001128">
    <property type="entry name" value="Cyt_P450"/>
</dbReference>
<name>A0AAU9UW91_EUPED</name>
<dbReference type="SUPFAM" id="SSF48264">
    <property type="entry name" value="Cytochrome P450"/>
    <property type="match status" value="1"/>
</dbReference>
<protein>
    <recommendedName>
        <fullName evidence="12">Cytochrome P450</fullName>
    </recommendedName>
</protein>
<evidence type="ECO:0000313" key="10">
    <source>
        <dbReference type="EMBL" id="CAH2103939.1"/>
    </source>
</evidence>
<evidence type="ECO:0000256" key="5">
    <source>
        <dbReference type="ARBA" id="ARBA00023002"/>
    </source>
</evidence>
<keyword evidence="7 9" id="KW-0503">Monooxygenase</keyword>
<keyword evidence="5 9" id="KW-0560">Oxidoreductase</keyword>
<keyword evidence="11" id="KW-1185">Reference proteome</keyword>
<dbReference type="GO" id="GO:0008395">
    <property type="term" value="F:steroid hydroxylase activity"/>
    <property type="evidence" value="ECO:0007669"/>
    <property type="project" value="TreeGrafter"/>
</dbReference>
<evidence type="ECO:0000256" key="1">
    <source>
        <dbReference type="ARBA" id="ARBA00001971"/>
    </source>
</evidence>
<dbReference type="PROSITE" id="PS00086">
    <property type="entry name" value="CYTOCHROME_P450"/>
    <property type="match status" value="1"/>
</dbReference>
<evidence type="ECO:0000256" key="8">
    <source>
        <dbReference type="PIRSR" id="PIRSR602401-1"/>
    </source>
</evidence>
<keyword evidence="6 8" id="KW-0408">Iron</keyword>